<dbReference type="Proteomes" id="UP001281147">
    <property type="component" value="Unassembled WGS sequence"/>
</dbReference>
<organism evidence="1 2">
    <name type="scientific">Vermiconidia calcicola</name>
    <dbReference type="NCBI Taxonomy" id="1690605"/>
    <lineage>
        <taxon>Eukaryota</taxon>
        <taxon>Fungi</taxon>
        <taxon>Dikarya</taxon>
        <taxon>Ascomycota</taxon>
        <taxon>Pezizomycotina</taxon>
        <taxon>Dothideomycetes</taxon>
        <taxon>Dothideomycetidae</taxon>
        <taxon>Mycosphaerellales</taxon>
        <taxon>Extremaceae</taxon>
        <taxon>Vermiconidia</taxon>
    </lineage>
</organism>
<reference evidence="1" key="1">
    <citation type="submission" date="2023-07" db="EMBL/GenBank/DDBJ databases">
        <title>Black Yeasts Isolated from many extreme environments.</title>
        <authorList>
            <person name="Coleine C."/>
            <person name="Stajich J.E."/>
            <person name="Selbmann L."/>
        </authorList>
    </citation>
    <scope>NUCLEOTIDE SEQUENCE</scope>
    <source>
        <strain evidence="1">CCFEE 5714</strain>
    </source>
</reference>
<feature type="non-terminal residue" evidence="1">
    <location>
        <position position="1"/>
    </location>
</feature>
<evidence type="ECO:0000313" key="1">
    <source>
        <dbReference type="EMBL" id="KAK3706463.1"/>
    </source>
</evidence>
<gene>
    <name evidence="1" type="ORF">LTR37_012673</name>
</gene>
<protein>
    <submittedName>
        <fullName evidence="1">Uncharacterized protein</fullName>
    </submittedName>
</protein>
<proteinExistence type="predicted"/>
<evidence type="ECO:0000313" key="2">
    <source>
        <dbReference type="Proteomes" id="UP001281147"/>
    </source>
</evidence>
<keyword evidence="2" id="KW-1185">Reference proteome</keyword>
<name>A0ACC3MYR4_9PEZI</name>
<accession>A0ACC3MYR4</accession>
<dbReference type="EMBL" id="JAUTXU010000119">
    <property type="protein sequence ID" value="KAK3706463.1"/>
    <property type="molecule type" value="Genomic_DNA"/>
</dbReference>
<sequence length="221" mass="23320">SHAANSEGDIQGLRAQITANVSVLAPRIKKDGAVNSSINQLDAVTPVSTIITAGTEPKITALVMQANGAGSECILRSKKAATTVGALKDLLKETETLLATHFVNDGNKPKSRRAIFNTPTKHATPKKAGHFRKKTNDKGFWGSEGVKNPSFTENGSFDSPGSDDSGFESGGNTAYLVVGGNDGTDIFGSFGSNSSTDTVYDPHMTPQRADTAEAVQRNKYF</sequence>
<comment type="caution">
    <text evidence="1">The sequence shown here is derived from an EMBL/GenBank/DDBJ whole genome shotgun (WGS) entry which is preliminary data.</text>
</comment>